<gene>
    <name evidence="2" type="ORF">BEMITA_LOCUS1282</name>
</gene>
<protein>
    <recommendedName>
        <fullName evidence="4">WASH complex subunit strumpellin</fullName>
    </recommendedName>
</protein>
<proteinExistence type="inferred from homology"/>
<sequence>MAEFIAENNACGQCILNLVARGNAIVAEILRLKNYIPPIFRLTTKHDQQKYRDLIIDFSYFKISEAIEKKIENDPALQDLDEELRDNYGDILNRFYLAFESVHKHIIELNQFVEDLEEGVFFQNSLESIFLNLEGCQLMSEALYLYGVMLLEIDRHIDGLIRERLLVAHYRYSAQQSSASSNIDDICKLFRSTTINSRQPPNYPEDYFRRIPINENLVSMVIGRLRSDDIYNQISAYPFPEHRVVALAPQAAMLYVCLFFDASVLHNQTAKMREIVDKYFPDNWVVNIYLGFTVNLIDSWDPFKAAKTALCNTLETSNVRQQTSHHAGKIQKLMEKTKQLLREKALTEESVLGNTTKIMNLARECNVTLRWLILHTTPPASDCCKRTKQVYDQILGDMKKAPESTLALMLNAAEFEFRLKELFKTMLAEKRKNWEYHQKNSAEQLMDLSLVFSGEKSLLKVEKNANLHEWFQKMAKEIETLNVDEISVSSRKMVQIVQALDEVKEFHQLSSNMQICQNLKEAKESLTSMIRSEGMKESLLITLQIVSDFSYAWQLVDAYTPYMQEQIKENPAIVVKLKAIFLKLSTALETVVLRINQAGSDDLISVSQYYSQELVSYMRRVLQIIPQTMFSLMTRIIGLQTNVIEELPTRLEKEKLREYAKIDSRFEVANLTHSIAVFSEGILSMQSTSLGVVQIDPPQLLEEGIRKELVHNIAHALHTGIIFSPKSKAEELIKKLEALGDIMDGYRRSFEYIQDYIGMFGLKIWQEELSRVISYNVEQETNSFIRNKVAEWQSVHQSKAVPIPSFPPTDSVSVTFIGRLASQLIHITDPKTNYLMAKFNCWYDHQTADKTYQYFSFSLKLRSLLVCLVLLALTNSLAL</sequence>
<dbReference type="GO" id="GO:0030041">
    <property type="term" value="P:actin filament polymerization"/>
    <property type="evidence" value="ECO:0007669"/>
    <property type="project" value="TreeGrafter"/>
</dbReference>
<reference evidence="2" key="1">
    <citation type="submission" date="2021-12" db="EMBL/GenBank/DDBJ databases">
        <authorList>
            <person name="King R."/>
        </authorList>
    </citation>
    <scope>NUCLEOTIDE SEQUENCE</scope>
</reference>
<accession>A0A9P0A0H4</accession>
<dbReference type="Proteomes" id="UP001152759">
    <property type="component" value="Chromosome 1"/>
</dbReference>
<dbReference type="AlphaFoldDB" id="A0A9P0A0H4"/>
<evidence type="ECO:0000313" key="3">
    <source>
        <dbReference type="Proteomes" id="UP001152759"/>
    </source>
</evidence>
<evidence type="ECO:0000256" key="1">
    <source>
        <dbReference type="ARBA" id="ARBA00006224"/>
    </source>
</evidence>
<dbReference type="GO" id="GO:0007032">
    <property type="term" value="P:endosome organization"/>
    <property type="evidence" value="ECO:0007669"/>
    <property type="project" value="TreeGrafter"/>
</dbReference>
<dbReference type="PANTHER" id="PTHR15691:SF6">
    <property type="entry name" value="WASH COMPLEX SUBUNIT 5"/>
    <property type="match status" value="1"/>
</dbReference>
<keyword evidence="3" id="KW-1185">Reference proteome</keyword>
<dbReference type="GO" id="GO:0051125">
    <property type="term" value="P:regulation of actin nucleation"/>
    <property type="evidence" value="ECO:0007669"/>
    <property type="project" value="TreeGrafter"/>
</dbReference>
<comment type="similarity">
    <text evidence="1">Belongs to the strumpellin family.</text>
</comment>
<evidence type="ECO:0008006" key="4">
    <source>
        <dbReference type="Google" id="ProtNLM"/>
    </source>
</evidence>
<dbReference type="EMBL" id="OU963862">
    <property type="protein sequence ID" value="CAH0381661.1"/>
    <property type="molecule type" value="Genomic_DNA"/>
</dbReference>
<dbReference type="GO" id="GO:0005768">
    <property type="term" value="C:endosome"/>
    <property type="evidence" value="ECO:0007669"/>
    <property type="project" value="TreeGrafter"/>
</dbReference>
<name>A0A9P0A0H4_BEMTA</name>
<dbReference type="InterPro" id="IPR019393">
    <property type="entry name" value="WASH_strumpellin"/>
</dbReference>
<dbReference type="GO" id="GO:0140285">
    <property type="term" value="P:endosome fission"/>
    <property type="evidence" value="ECO:0007669"/>
    <property type="project" value="TreeGrafter"/>
</dbReference>
<dbReference type="GO" id="GO:0071203">
    <property type="term" value="C:WASH complex"/>
    <property type="evidence" value="ECO:0007669"/>
    <property type="project" value="InterPro"/>
</dbReference>
<organism evidence="2 3">
    <name type="scientific">Bemisia tabaci</name>
    <name type="common">Sweetpotato whitefly</name>
    <name type="synonym">Aleurodes tabaci</name>
    <dbReference type="NCBI Taxonomy" id="7038"/>
    <lineage>
        <taxon>Eukaryota</taxon>
        <taxon>Metazoa</taxon>
        <taxon>Ecdysozoa</taxon>
        <taxon>Arthropoda</taxon>
        <taxon>Hexapoda</taxon>
        <taxon>Insecta</taxon>
        <taxon>Pterygota</taxon>
        <taxon>Neoptera</taxon>
        <taxon>Paraneoptera</taxon>
        <taxon>Hemiptera</taxon>
        <taxon>Sternorrhyncha</taxon>
        <taxon>Aleyrodoidea</taxon>
        <taxon>Aleyrodidae</taxon>
        <taxon>Aleyrodinae</taxon>
        <taxon>Bemisia</taxon>
    </lineage>
</organism>
<dbReference type="PANTHER" id="PTHR15691">
    <property type="entry name" value="WASH COMPLEX SUBUNIT 5"/>
    <property type="match status" value="1"/>
</dbReference>
<dbReference type="Pfam" id="PF10266">
    <property type="entry name" value="Strumpellin"/>
    <property type="match status" value="1"/>
</dbReference>
<evidence type="ECO:0000313" key="2">
    <source>
        <dbReference type="EMBL" id="CAH0381661.1"/>
    </source>
</evidence>